<evidence type="ECO:0000313" key="10">
    <source>
        <dbReference type="EMBL" id="EQM62952.1"/>
    </source>
</evidence>
<keyword evidence="5" id="KW-0347">Helicase</keyword>
<keyword evidence="3" id="KW-0227">DNA damage</keyword>
<evidence type="ECO:0000256" key="2">
    <source>
        <dbReference type="ARBA" id="ARBA00022741"/>
    </source>
</evidence>
<proteinExistence type="predicted"/>
<dbReference type="InterPro" id="IPR027417">
    <property type="entry name" value="P-loop_NTPase"/>
</dbReference>
<evidence type="ECO:0000256" key="3">
    <source>
        <dbReference type="ARBA" id="ARBA00022763"/>
    </source>
</evidence>
<keyword evidence="6" id="KW-0269">Exonuclease</keyword>
<dbReference type="Proteomes" id="UP000016064">
    <property type="component" value="Unassembled WGS sequence"/>
</dbReference>
<comment type="caution">
    <text evidence="10">The sequence shown here is derived from an EMBL/GenBank/DDBJ whole genome shotgun (WGS) entry which is preliminary data.</text>
</comment>
<dbReference type="RefSeq" id="WP_020370722.1">
    <property type="nucleotide sequence ID" value="NZ_APJW01000001.1"/>
</dbReference>
<accession>A0ABN0N0C0</accession>
<dbReference type="Gene3D" id="3.40.50.300">
    <property type="entry name" value="P-loop containing nucleotide triphosphate hydrolases"/>
    <property type="match status" value="1"/>
</dbReference>
<keyword evidence="11" id="KW-1185">Reference proteome</keyword>
<evidence type="ECO:0000256" key="6">
    <source>
        <dbReference type="ARBA" id="ARBA00022839"/>
    </source>
</evidence>
<sequence length="1015" mass="117016">MDATKQCKAFFSNSPTHLLARLAQDLFSANQHPFDKRWILVANKETEHWLRKELIQATSSNIFMGSAIFSSFDTLIKKLFAEVCYSKPRIPDYITLPLFIHDILDKQNFSSSKQVEATFSTSPTYSEVKKLAAIFKKFYTFSQTASQDCPFHREIFTNLQEQFTSIEEVFSQILSSLPDLSSKRSFYIFGYSHLPKHFASFFVQLSHVFPVYFYCLSPSREYFGDLISDRSMDLFWRRSASSEQLSVWEEYIFTDRQDLLANLAHKSQASQNFFVDQEICYDEVFIPPGTQSSLEMIQHRLFYLQPNCPDDLVNKKETITINKALNPSREVNEVFCKVSRLIHEGVDPKDIFILSSRLEKYEPFLKAIFQPHIPIHFTNTLSGSSESLINKFSMLSSLLQSNGDFYCLMQLLLSPHLKTPLENRSFPYLLKRIAELWKTIPLYTKRIQTLADIILEDYPFLEEGGKISQLEIWEVIIPILYEIQSFMDHGESLLKLTYEEHFHYIVTFLESIFTLSGEEVSLIVSLKTTLLPNFSEKLCSHSFFMDFCLDYFKHFHRLSPLYTKPGPYVGSLADLSFIPKGYTFILGANKLSDSQDLASLADNTTSQEEFLFSSNSDEENFHFLQILISTKHELHISYLSSNLDPVLPSDYLKYLRSAVQLTEKSLPTQPYTLDVFSKPQILPSSHKYYYNLALAFCSRKELFPSLFVATQNPSPVIKSISLDRLITSLLNPLALFLESHYAIRISHPKPLQSKEKIFPTQYQLIALWKKNLHKTQEMEIENFLSTYSKHLYSFYDKKIKGWLDSIAQNESCAPYTVIFSSRLFHENIASKQQILSPITLTVENSSIELHGTIEGVCKDGIYICEMKPESGVITEKAEQTMSYLTLQQRLESRIKLAMLKMANILPKSAVIKKIKDWDITQEESDPRDPENYLRLVLTAYLKLQNRPTPLVSAESWSALKSTNATSNLKKAITNKIKDCASSTFWEFQNRIIPDDLIQMDDELRELLLSLISGDA</sequence>
<evidence type="ECO:0000256" key="9">
    <source>
        <dbReference type="ARBA" id="ARBA00023204"/>
    </source>
</evidence>
<keyword evidence="7" id="KW-0067">ATP-binding</keyword>
<organism evidence="10 11">
    <name type="scientific">Chlamydia ibidis 10-1398/6</name>
    <dbReference type="NCBI Taxonomy" id="1046581"/>
    <lineage>
        <taxon>Bacteria</taxon>
        <taxon>Pseudomonadati</taxon>
        <taxon>Chlamydiota</taxon>
        <taxon>Chlamydiia</taxon>
        <taxon>Chlamydiales</taxon>
        <taxon>Chlamydiaceae</taxon>
        <taxon>Chlamydia/Chlamydophila group</taxon>
        <taxon>Chlamydia</taxon>
    </lineage>
</organism>
<protein>
    <submittedName>
        <fullName evidence="10">Exodeoxyribonuclease V, gamma subunit</fullName>
    </submittedName>
</protein>
<dbReference type="Gene3D" id="3.40.50.10930">
    <property type="match status" value="1"/>
</dbReference>
<evidence type="ECO:0000256" key="4">
    <source>
        <dbReference type="ARBA" id="ARBA00022801"/>
    </source>
</evidence>
<name>A0ABN0N0C0_9CHLA</name>
<keyword evidence="2" id="KW-0547">Nucleotide-binding</keyword>
<dbReference type="EMBL" id="APJW01000001">
    <property type="protein sequence ID" value="EQM62952.1"/>
    <property type="molecule type" value="Genomic_DNA"/>
</dbReference>
<evidence type="ECO:0000256" key="1">
    <source>
        <dbReference type="ARBA" id="ARBA00022722"/>
    </source>
</evidence>
<gene>
    <name evidence="10" type="ORF">H359_0069</name>
</gene>
<evidence type="ECO:0000256" key="8">
    <source>
        <dbReference type="ARBA" id="ARBA00023125"/>
    </source>
</evidence>
<keyword evidence="8" id="KW-0238">DNA-binding</keyword>
<reference evidence="10 11" key="1">
    <citation type="submission" date="2013-07" db="EMBL/GenBank/DDBJ databases">
        <title>Isolation of a new Chlamydia species from the feral Sacred Ibis (Threskiornis aethiopicus): Chlamydia ibidis.</title>
        <authorList>
            <person name="Vorimore F."/>
            <person name="Hsia R.-C."/>
            <person name="Huot-Creasy H."/>
            <person name="Bastian S."/>
            <person name="Deruyter L."/>
            <person name="Passet A."/>
            <person name="Sachse K."/>
            <person name="Bavoil P."/>
            <person name="Myers G."/>
            <person name="Laroucau K."/>
        </authorList>
    </citation>
    <scope>NUCLEOTIDE SEQUENCE [LARGE SCALE GENOMIC DNA]</scope>
    <source>
        <strain evidence="10 11">10-1398/6</strain>
    </source>
</reference>
<evidence type="ECO:0000256" key="7">
    <source>
        <dbReference type="ARBA" id="ARBA00022840"/>
    </source>
</evidence>
<evidence type="ECO:0000313" key="11">
    <source>
        <dbReference type="Proteomes" id="UP000016064"/>
    </source>
</evidence>
<dbReference type="PANTHER" id="PTHR30591:SF1">
    <property type="entry name" value="RECBCD ENZYME SUBUNIT RECC"/>
    <property type="match status" value="1"/>
</dbReference>
<keyword evidence="4" id="KW-0378">Hydrolase</keyword>
<keyword evidence="9" id="KW-0234">DNA repair</keyword>
<evidence type="ECO:0000256" key="5">
    <source>
        <dbReference type="ARBA" id="ARBA00022806"/>
    </source>
</evidence>
<dbReference type="Pfam" id="PF04257">
    <property type="entry name" value="Exonuc_V_gamma"/>
    <property type="match status" value="1"/>
</dbReference>
<dbReference type="SUPFAM" id="SSF52540">
    <property type="entry name" value="P-loop containing nucleoside triphosphate hydrolases"/>
    <property type="match status" value="2"/>
</dbReference>
<keyword evidence="1" id="KW-0540">Nuclease</keyword>
<dbReference type="PANTHER" id="PTHR30591">
    <property type="entry name" value="RECBCD ENZYME SUBUNIT RECC"/>
    <property type="match status" value="1"/>
</dbReference>